<feature type="domain" description="HTH araC/xylS-type" evidence="4">
    <location>
        <begin position="196"/>
        <end position="294"/>
    </location>
</feature>
<sequence length="294" mass="34105">MSKIDFQNTRYYLQINSILVLENAISKPDMYELEKETYLGNTKNIFNTQEGIAVVETEYQNKVYEGWHSHNNAHITLFLKGGTTEKRKNFSETVGPGSLLFYHSDELHLNQNTLFPSRNINIEIEENLLKELQISEAVIEKSIQNEAFTKFLILKIFKETLTADTFSADTIKMLFSQLTVANTHLDRFEKSPFWVKSLNELLNDCWNENPNLQDLALVLNLNPITISKHFPKYFGCTLGEYMRRIKINRSLSLIQSNEINLTEIALECGFADQSHFIRTFKTQTGFLPKQFQKL</sequence>
<dbReference type="Proteomes" id="UP000317289">
    <property type="component" value="Unassembled WGS sequence"/>
</dbReference>
<reference evidence="5 6" key="1">
    <citation type="submission" date="2017-05" db="EMBL/GenBank/DDBJ databases">
        <authorList>
            <person name="Varghese N."/>
            <person name="Submissions S."/>
        </authorList>
    </citation>
    <scope>NUCLEOTIDE SEQUENCE [LARGE SCALE GENOMIC DNA]</scope>
    <source>
        <strain evidence="5 6">DSM 19382</strain>
    </source>
</reference>
<dbReference type="InterPro" id="IPR018060">
    <property type="entry name" value="HTH_AraC"/>
</dbReference>
<keyword evidence="3" id="KW-0804">Transcription</keyword>
<evidence type="ECO:0000259" key="4">
    <source>
        <dbReference type="PROSITE" id="PS01124"/>
    </source>
</evidence>
<organism evidence="5 6">
    <name type="scientific">Flavobacterium resistens</name>
    <dbReference type="NCBI Taxonomy" id="443612"/>
    <lineage>
        <taxon>Bacteria</taxon>
        <taxon>Pseudomonadati</taxon>
        <taxon>Bacteroidota</taxon>
        <taxon>Flavobacteriia</taxon>
        <taxon>Flavobacteriales</taxon>
        <taxon>Flavobacteriaceae</taxon>
        <taxon>Flavobacterium</taxon>
    </lineage>
</organism>
<dbReference type="InterPro" id="IPR018062">
    <property type="entry name" value="HTH_AraC-typ_CS"/>
</dbReference>
<accession>A0A521C3X0</accession>
<dbReference type="RefSeq" id="WP_142449989.1">
    <property type="nucleotide sequence ID" value="NZ_FXTA01000002.1"/>
</dbReference>
<evidence type="ECO:0000313" key="6">
    <source>
        <dbReference type="Proteomes" id="UP000317289"/>
    </source>
</evidence>
<dbReference type="PROSITE" id="PS01124">
    <property type="entry name" value="HTH_ARAC_FAMILY_2"/>
    <property type="match status" value="1"/>
</dbReference>
<proteinExistence type="predicted"/>
<dbReference type="InterPro" id="IPR009057">
    <property type="entry name" value="Homeodomain-like_sf"/>
</dbReference>
<dbReference type="GO" id="GO:0043565">
    <property type="term" value="F:sequence-specific DNA binding"/>
    <property type="evidence" value="ECO:0007669"/>
    <property type="project" value="InterPro"/>
</dbReference>
<dbReference type="AlphaFoldDB" id="A0A521C3X0"/>
<dbReference type="Gene3D" id="1.10.10.60">
    <property type="entry name" value="Homeodomain-like"/>
    <property type="match status" value="1"/>
</dbReference>
<keyword evidence="2" id="KW-0238">DNA-binding</keyword>
<dbReference type="PANTHER" id="PTHR43280">
    <property type="entry name" value="ARAC-FAMILY TRANSCRIPTIONAL REGULATOR"/>
    <property type="match status" value="1"/>
</dbReference>
<protein>
    <submittedName>
        <fullName evidence="5">Transcriptional regulator, AraC family</fullName>
    </submittedName>
</protein>
<evidence type="ECO:0000256" key="1">
    <source>
        <dbReference type="ARBA" id="ARBA00023015"/>
    </source>
</evidence>
<dbReference type="SMART" id="SM00342">
    <property type="entry name" value="HTH_ARAC"/>
    <property type="match status" value="1"/>
</dbReference>
<name>A0A521C3X0_9FLAO</name>
<dbReference type="EMBL" id="FXTA01000002">
    <property type="protein sequence ID" value="SMO54108.1"/>
    <property type="molecule type" value="Genomic_DNA"/>
</dbReference>
<dbReference type="Pfam" id="PF12833">
    <property type="entry name" value="HTH_18"/>
    <property type="match status" value="1"/>
</dbReference>
<dbReference type="PROSITE" id="PS00041">
    <property type="entry name" value="HTH_ARAC_FAMILY_1"/>
    <property type="match status" value="1"/>
</dbReference>
<dbReference type="InterPro" id="IPR020449">
    <property type="entry name" value="Tscrpt_reg_AraC-type_HTH"/>
</dbReference>
<dbReference type="SUPFAM" id="SSF46689">
    <property type="entry name" value="Homeodomain-like"/>
    <property type="match status" value="1"/>
</dbReference>
<dbReference type="OrthoDB" id="511992at2"/>
<evidence type="ECO:0000313" key="5">
    <source>
        <dbReference type="EMBL" id="SMO54108.1"/>
    </source>
</evidence>
<keyword evidence="1" id="KW-0805">Transcription regulation</keyword>
<dbReference type="PANTHER" id="PTHR43280:SF2">
    <property type="entry name" value="HTH-TYPE TRANSCRIPTIONAL REGULATOR EXSA"/>
    <property type="match status" value="1"/>
</dbReference>
<evidence type="ECO:0000256" key="2">
    <source>
        <dbReference type="ARBA" id="ARBA00023125"/>
    </source>
</evidence>
<gene>
    <name evidence="5" type="ORF">SAMN06265349_102185</name>
</gene>
<evidence type="ECO:0000256" key="3">
    <source>
        <dbReference type="ARBA" id="ARBA00023163"/>
    </source>
</evidence>
<dbReference type="GO" id="GO:0003700">
    <property type="term" value="F:DNA-binding transcription factor activity"/>
    <property type="evidence" value="ECO:0007669"/>
    <property type="project" value="InterPro"/>
</dbReference>
<dbReference type="PRINTS" id="PR00032">
    <property type="entry name" value="HTHARAC"/>
</dbReference>